<feature type="active site" evidence="9">
    <location>
        <position position="277"/>
    </location>
</feature>
<dbReference type="InterPro" id="IPR001461">
    <property type="entry name" value="Aspartic_peptidase_A1"/>
</dbReference>
<evidence type="ECO:0000256" key="4">
    <source>
        <dbReference type="ARBA" id="ARBA00022737"/>
    </source>
</evidence>
<dbReference type="PROSITE" id="PS00141">
    <property type="entry name" value="ASP_PROTEASE"/>
    <property type="match status" value="1"/>
</dbReference>
<dbReference type="GO" id="GO:0006508">
    <property type="term" value="P:proteolysis"/>
    <property type="evidence" value="ECO:0007669"/>
    <property type="project" value="UniProtKB-KW"/>
</dbReference>
<dbReference type="InterPro" id="IPR021109">
    <property type="entry name" value="Peptidase_aspartic_dom_sf"/>
</dbReference>
<accession>A0A6P8D3Z4</accession>
<dbReference type="InterPro" id="IPR033121">
    <property type="entry name" value="PEPTIDASE_A1"/>
</dbReference>
<evidence type="ECO:0000313" key="14">
    <source>
        <dbReference type="RefSeq" id="XP_031391792.1"/>
    </source>
</evidence>
<dbReference type="FunFam" id="2.40.70.10:FF:000027">
    <property type="entry name" value="Aspartic proteinase Asp1 isoform A"/>
    <property type="match status" value="1"/>
</dbReference>
<evidence type="ECO:0000256" key="5">
    <source>
        <dbReference type="ARBA" id="ARBA00022750"/>
    </source>
</evidence>
<evidence type="ECO:0000256" key="3">
    <source>
        <dbReference type="ARBA" id="ARBA00022729"/>
    </source>
</evidence>
<dbReference type="Pfam" id="PF14541">
    <property type="entry name" value="TAXi_C"/>
    <property type="match status" value="1"/>
</dbReference>
<feature type="domain" description="Peptidase A1" evidence="12">
    <location>
        <begin position="61"/>
        <end position="404"/>
    </location>
</feature>
<evidence type="ECO:0000256" key="2">
    <source>
        <dbReference type="ARBA" id="ARBA00022670"/>
    </source>
</evidence>
<dbReference type="Pfam" id="PF14543">
    <property type="entry name" value="TAXi_N"/>
    <property type="match status" value="1"/>
</dbReference>
<dbReference type="GO" id="GO:0004190">
    <property type="term" value="F:aspartic-type endopeptidase activity"/>
    <property type="evidence" value="ECO:0007669"/>
    <property type="project" value="UniProtKB-KW"/>
</dbReference>
<gene>
    <name evidence="14" type="primary">LOC116203945</name>
</gene>
<evidence type="ECO:0000313" key="13">
    <source>
        <dbReference type="Proteomes" id="UP000515151"/>
    </source>
</evidence>
<evidence type="ECO:0000256" key="6">
    <source>
        <dbReference type="ARBA" id="ARBA00022801"/>
    </source>
</evidence>
<keyword evidence="2 10" id="KW-0645">Protease</keyword>
<organism evidence="13 14">
    <name type="scientific">Punica granatum</name>
    <name type="common">Pomegranate</name>
    <dbReference type="NCBI Taxonomy" id="22663"/>
    <lineage>
        <taxon>Eukaryota</taxon>
        <taxon>Viridiplantae</taxon>
        <taxon>Streptophyta</taxon>
        <taxon>Embryophyta</taxon>
        <taxon>Tracheophyta</taxon>
        <taxon>Spermatophyta</taxon>
        <taxon>Magnoliopsida</taxon>
        <taxon>eudicotyledons</taxon>
        <taxon>Gunneridae</taxon>
        <taxon>Pentapetalae</taxon>
        <taxon>rosids</taxon>
        <taxon>malvids</taxon>
        <taxon>Myrtales</taxon>
        <taxon>Lythraceae</taxon>
        <taxon>Punica</taxon>
    </lineage>
</organism>
<dbReference type="RefSeq" id="XP_031391792.1">
    <property type="nucleotide sequence ID" value="XM_031535932.1"/>
</dbReference>
<keyword evidence="4" id="KW-0677">Repeat</keyword>
<protein>
    <recommendedName>
        <fullName evidence="7">Aspartic proteinase Asp1</fullName>
    </recommendedName>
    <alternativeName>
        <fullName evidence="8">Nucellin-like protein</fullName>
    </alternativeName>
</protein>
<dbReference type="PANTHER" id="PTHR13683:SF227">
    <property type="entry name" value="EUKARYOTIC ASPARTYL PROTEASE FAMILY PROTEIN"/>
    <property type="match status" value="1"/>
</dbReference>
<dbReference type="InterPro" id="IPR001969">
    <property type="entry name" value="Aspartic_peptidase_AS"/>
</dbReference>
<evidence type="ECO:0000256" key="1">
    <source>
        <dbReference type="ARBA" id="ARBA00007447"/>
    </source>
</evidence>
<dbReference type="Proteomes" id="UP000515151">
    <property type="component" value="Chromosome 4"/>
</dbReference>
<dbReference type="Gene3D" id="2.40.70.10">
    <property type="entry name" value="Acid Proteases"/>
    <property type="match status" value="2"/>
</dbReference>
<dbReference type="InterPro" id="IPR032861">
    <property type="entry name" value="TAXi_N"/>
</dbReference>
<evidence type="ECO:0000259" key="12">
    <source>
        <dbReference type="PROSITE" id="PS51767"/>
    </source>
</evidence>
<evidence type="ECO:0000256" key="9">
    <source>
        <dbReference type="PIRSR" id="PIRSR601461-1"/>
    </source>
</evidence>
<dbReference type="SUPFAM" id="SSF50630">
    <property type="entry name" value="Acid proteases"/>
    <property type="match status" value="1"/>
</dbReference>
<reference evidence="13" key="1">
    <citation type="journal article" date="2020" name="Plant Biotechnol. J.">
        <title>The pomegranate (Punica granatum L.) draft genome dissects genetic divergence between soft- and hard-seeded cultivars.</title>
        <authorList>
            <person name="Luo X."/>
            <person name="Li H."/>
            <person name="Wu Z."/>
            <person name="Yao W."/>
            <person name="Zhao P."/>
            <person name="Cao D."/>
            <person name="Yu H."/>
            <person name="Li K."/>
            <person name="Poudel K."/>
            <person name="Zhao D."/>
            <person name="Zhang F."/>
            <person name="Xia X."/>
            <person name="Chen L."/>
            <person name="Wang Q."/>
            <person name="Jing D."/>
            <person name="Cao S."/>
        </authorList>
    </citation>
    <scope>NUCLEOTIDE SEQUENCE [LARGE SCALE GENOMIC DNA]</scope>
    <source>
        <strain evidence="13">cv. Tunisia</strain>
    </source>
</reference>
<sequence length="437" mass="47728">MKCGGRTTASRILLLFLYLSVEAFQVCLSDFPRIWKRSPSAPPPGSIVLPLSGNVYPLGYYSVSLKVGRPPKLYDLDIDTGSDLTWLQCDAPCTGCTKPRDQLYKPNNNLVHCKDLLCSAIRTTGNEPCKTPHDQCDYDIEYADHCSSLGVLVNDHFTFPLTNNSILSPRLAFGCGYNQHIPGSISPPPTAGVLGLGNGKTSIMTQLHGLGVIRNVLGHCLSTKGGGFLFFGDHPAPPSKISWVPMFNLEKHYSSGPAELLNNGKPSGVKGLEVIFDSGSSYTYFNSKAYRAILNQLRGDLNGKPLKDATDDKSLPVCWKGAKPFKSIDDAKAYFKPVVLSFTKNVQFQIPPEAYLIVTKHGNACLGILSGTEVGLEDHNVIGDISLQDKIVIYDNEKKQIGWVSANCDHLPNGDPHHNEGISQPYYAAGHTYREDL</sequence>
<keyword evidence="3 11" id="KW-0732">Signal</keyword>
<comment type="similarity">
    <text evidence="1 10">Belongs to the peptidase A1 family.</text>
</comment>
<evidence type="ECO:0000256" key="11">
    <source>
        <dbReference type="SAM" id="SignalP"/>
    </source>
</evidence>
<dbReference type="PRINTS" id="PR00792">
    <property type="entry name" value="PEPSIN"/>
</dbReference>
<dbReference type="OrthoDB" id="2747330at2759"/>
<dbReference type="PANTHER" id="PTHR13683">
    <property type="entry name" value="ASPARTYL PROTEASES"/>
    <property type="match status" value="1"/>
</dbReference>
<feature type="chain" id="PRO_5028074131" description="Aspartic proteinase Asp1" evidence="11">
    <location>
        <begin position="24"/>
        <end position="437"/>
    </location>
</feature>
<proteinExistence type="inferred from homology"/>
<keyword evidence="13" id="KW-1185">Reference proteome</keyword>
<dbReference type="FunFam" id="2.40.70.10:FF:000015">
    <property type="entry name" value="Aspartyl protease family protein"/>
    <property type="match status" value="1"/>
</dbReference>
<reference evidence="14" key="2">
    <citation type="submission" date="2025-08" db="UniProtKB">
        <authorList>
            <consortium name="RefSeq"/>
        </authorList>
    </citation>
    <scope>IDENTIFICATION</scope>
    <source>
        <tissue evidence="14">Leaf</tissue>
    </source>
</reference>
<dbReference type="InterPro" id="IPR032799">
    <property type="entry name" value="TAXi_C"/>
</dbReference>
<dbReference type="GeneID" id="116203945"/>
<name>A0A6P8D3Z4_PUNGR</name>
<feature type="signal peptide" evidence="11">
    <location>
        <begin position="1"/>
        <end position="23"/>
    </location>
</feature>
<evidence type="ECO:0000256" key="8">
    <source>
        <dbReference type="ARBA" id="ARBA00077656"/>
    </source>
</evidence>
<keyword evidence="6 10" id="KW-0378">Hydrolase</keyword>
<evidence type="ECO:0000256" key="7">
    <source>
        <dbReference type="ARBA" id="ARBA00068871"/>
    </source>
</evidence>
<dbReference type="AlphaFoldDB" id="A0A6P8D3Z4"/>
<dbReference type="PROSITE" id="PS51767">
    <property type="entry name" value="PEPTIDASE_A1"/>
    <property type="match status" value="1"/>
</dbReference>
<keyword evidence="5 10" id="KW-0064">Aspartyl protease</keyword>
<evidence type="ECO:0000256" key="10">
    <source>
        <dbReference type="RuleBase" id="RU000454"/>
    </source>
</evidence>
<feature type="active site" evidence="9">
    <location>
        <position position="79"/>
    </location>
</feature>